<dbReference type="EMBL" id="JAANYQ010000005">
    <property type="protein sequence ID" value="KAF4124023.1"/>
    <property type="molecule type" value="Genomic_DNA"/>
</dbReference>
<dbReference type="SUPFAM" id="SSF53590">
    <property type="entry name" value="Nucleoside hydrolase"/>
    <property type="match status" value="1"/>
</dbReference>
<proteinExistence type="inferred from homology"/>
<dbReference type="Proteomes" id="UP000749293">
    <property type="component" value="Unassembled WGS sequence"/>
</dbReference>
<dbReference type="GO" id="GO:0005829">
    <property type="term" value="C:cytosol"/>
    <property type="evidence" value="ECO:0007669"/>
    <property type="project" value="TreeGrafter"/>
</dbReference>
<dbReference type="PANTHER" id="PTHR12304:SF56">
    <property type="entry name" value="HYDROLASE, PUTATIVE (AFU_ORTHOLOGUE AFUA_1G11790)-RELATED"/>
    <property type="match status" value="1"/>
</dbReference>
<comment type="caution">
    <text evidence="5">The sequence shown here is derived from an EMBL/GenBank/DDBJ whole genome shotgun (WGS) entry which is preliminary data.</text>
</comment>
<evidence type="ECO:0000256" key="3">
    <source>
        <dbReference type="ARBA" id="ARBA00023295"/>
    </source>
</evidence>
<accession>A0A9P5D1K7</accession>
<dbReference type="GeneID" id="55971964"/>
<sequence length="423" mass="46167">MAPNKIIIDTDPELEVLMISVTYGNVPLQSCLKNTVTVFHVLEKELAWRRSTGRAEKYETMKKSKPIVAVGPAHPLDVEELKADYFHGADGLHNVHSVHPHLSPGDETWKTLFDSSSNDPADVSSPSPYFTPSKVPSHKEILRILRENPVDTVTLVAVGPLTNMALAAAEDPETFVKAKELLVMGGAVHVQGNCTPVAEFNCYADSVAAARVYALTSFVPEATMPPASSTAESSLGPYPANLSRQLKLTLFPLDITTPHSISKEYFTGKIQPYIDAGSPLATWTSHFIQGAFKKIEDIIDPDIKDPDLSLSLHDPLTVWYALSSPTSDAWKVPETPEDIRVETTGQWTHGMHIIDKRGKKKPAAAAAAASKDPKTDPAVLAVDDVPGDDYAWLSVRKGNRINRLIASPGADIFKEVWMEKVFG</sequence>
<dbReference type="Gene3D" id="3.90.245.10">
    <property type="entry name" value="Ribonucleoside hydrolase-like"/>
    <property type="match status" value="1"/>
</dbReference>
<evidence type="ECO:0000313" key="6">
    <source>
        <dbReference type="Proteomes" id="UP000749293"/>
    </source>
</evidence>
<keyword evidence="2" id="KW-0378">Hydrolase</keyword>
<keyword evidence="3" id="KW-0326">Glycosidase</keyword>
<dbReference type="RefSeq" id="XP_035322675.1">
    <property type="nucleotide sequence ID" value="XM_035467709.1"/>
</dbReference>
<protein>
    <submittedName>
        <fullName evidence="5">Inosine-uridine nucleoside N-ribohydrolase</fullName>
    </submittedName>
</protein>
<evidence type="ECO:0000313" key="5">
    <source>
        <dbReference type="EMBL" id="KAF4124023.1"/>
    </source>
</evidence>
<name>A0A9P5D1K7_9HYPO</name>
<dbReference type="InterPro" id="IPR001910">
    <property type="entry name" value="Inosine/uridine_hydrolase_dom"/>
</dbReference>
<gene>
    <name evidence="5" type="ORF">GMORB2_5739</name>
</gene>
<evidence type="ECO:0000256" key="1">
    <source>
        <dbReference type="ARBA" id="ARBA00009176"/>
    </source>
</evidence>
<keyword evidence="6" id="KW-1185">Reference proteome</keyword>
<evidence type="ECO:0000256" key="2">
    <source>
        <dbReference type="ARBA" id="ARBA00022801"/>
    </source>
</evidence>
<dbReference type="InterPro" id="IPR036452">
    <property type="entry name" value="Ribo_hydro-like"/>
</dbReference>
<dbReference type="OrthoDB" id="5783963at2759"/>
<dbReference type="InterPro" id="IPR023186">
    <property type="entry name" value="IUNH"/>
</dbReference>
<dbReference type="AlphaFoldDB" id="A0A9P5D1K7"/>
<evidence type="ECO:0000259" key="4">
    <source>
        <dbReference type="Pfam" id="PF01156"/>
    </source>
</evidence>
<feature type="domain" description="Inosine/uridine-preferring nucleoside hydrolase" evidence="4">
    <location>
        <begin position="10"/>
        <end position="366"/>
    </location>
</feature>
<dbReference type="GO" id="GO:0008477">
    <property type="term" value="F:purine nucleosidase activity"/>
    <property type="evidence" value="ECO:0007669"/>
    <property type="project" value="TreeGrafter"/>
</dbReference>
<comment type="similarity">
    <text evidence="1">Belongs to the IUNH family.</text>
</comment>
<reference evidence="5" key="1">
    <citation type="submission" date="2020-03" db="EMBL/GenBank/DDBJ databases">
        <title>Site-based positive gene gene selection in Geosmithia morbida across the United States reveals a broad range of putative effectors and factors for local host and environmental adapation.</title>
        <authorList>
            <person name="Onufrak A."/>
            <person name="Murdoch R.W."/>
            <person name="Gazis R."/>
            <person name="Huff M."/>
            <person name="Staton M."/>
            <person name="Klingeman W."/>
            <person name="Hadziabdic D."/>
        </authorList>
    </citation>
    <scope>NUCLEOTIDE SEQUENCE</scope>
    <source>
        <strain evidence="5">1262</strain>
    </source>
</reference>
<dbReference type="Pfam" id="PF01156">
    <property type="entry name" value="IU_nuc_hydro"/>
    <property type="match status" value="1"/>
</dbReference>
<dbReference type="PANTHER" id="PTHR12304">
    <property type="entry name" value="INOSINE-URIDINE PREFERRING NUCLEOSIDE HYDROLASE"/>
    <property type="match status" value="1"/>
</dbReference>
<dbReference type="GO" id="GO:0006152">
    <property type="term" value="P:purine nucleoside catabolic process"/>
    <property type="evidence" value="ECO:0007669"/>
    <property type="project" value="TreeGrafter"/>
</dbReference>
<organism evidence="5 6">
    <name type="scientific">Geosmithia morbida</name>
    <dbReference type="NCBI Taxonomy" id="1094350"/>
    <lineage>
        <taxon>Eukaryota</taxon>
        <taxon>Fungi</taxon>
        <taxon>Dikarya</taxon>
        <taxon>Ascomycota</taxon>
        <taxon>Pezizomycotina</taxon>
        <taxon>Sordariomycetes</taxon>
        <taxon>Hypocreomycetidae</taxon>
        <taxon>Hypocreales</taxon>
        <taxon>Bionectriaceae</taxon>
        <taxon>Geosmithia</taxon>
    </lineage>
</organism>